<evidence type="ECO:0000256" key="5">
    <source>
        <dbReference type="ARBA" id="ARBA00023242"/>
    </source>
</evidence>
<dbReference type="PANTHER" id="PTHR23061">
    <property type="entry name" value="DNA POLYMERASE 2 ALPHA 70 KDA SUBUNIT"/>
    <property type="match status" value="1"/>
</dbReference>
<comment type="caution">
    <text evidence="9">The sequence shown here is derived from an EMBL/GenBank/DDBJ whole genome shotgun (WGS) entry which is preliminary data.</text>
</comment>
<dbReference type="InterPro" id="IPR016722">
    <property type="entry name" value="DNA_pol_alpha_bsu"/>
</dbReference>
<dbReference type="InterPro" id="IPR013627">
    <property type="entry name" value="Pol_alpha_B_N"/>
</dbReference>
<feature type="domain" description="DNA polymerase alpha subunit B N-terminal" evidence="8">
    <location>
        <begin position="3"/>
        <end position="50"/>
    </location>
</feature>
<dbReference type="PIRSF" id="PIRSF018300">
    <property type="entry name" value="DNA_pol_alph_2"/>
    <property type="match status" value="1"/>
</dbReference>
<evidence type="ECO:0000256" key="3">
    <source>
        <dbReference type="ARBA" id="ARBA00018596"/>
    </source>
</evidence>
<comment type="subcellular location">
    <subcellularLocation>
        <location evidence="1">Nucleus</location>
    </subcellularLocation>
</comment>
<keyword evidence="4" id="KW-0235">DNA replication</keyword>
<dbReference type="GO" id="GO:0003677">
    <property type="term" value="F:DNA binding"/>
    <property type="evidence" value="ECO:0007669"/>
    <property type="project" value="InterPro"/>
</dbReference>
<keyword evidence="10" id="KW-1185">Reference proteome</keyword>
<dbReference type="Pfam" id="PF08418">
    <property type="entry name" value="Pol_alpha_B_N"/>
    <property type="match status" value="1"/>
</dbReference>
<dbReference type="FunFam" id="3.60.21.60:FF:000004">
    <property type="entry name" value="DNA polymerase alpha subunit B"/>
    <property type="match status" value="1"/>
</dbReference>
<proteinExistence type="inferred from homology"/>
<gene>
    <name evidence="9" type="ORF">IFM89_012653</name>
</gene>
<evidence type="ECO:0000313" key="10">
    <source>
        <dbReference type="Proteomes" id="UP000631114"/>
    </source>
</evidence>
<evidence type="ECO:0000256" key="2">
    <source>
        <dbReference type="ARBA" id="ARBA00007299"/>
    </source>
</evidence>
<evidence type="ECO:0000313" key="9">
    <source>
        <dbReference type="EMBL" id="KAF9609088.1"/>
    </source>
</evidence>
<name>A0A835I4N9_9MAGN</name>
<dbReference type="Gene3D" id="3.60.21.60">
    <property type="match status" value="1"/>
</dbReference>
<dbReference type="AlphaFoldDB" id="A0A835I4N9"/>
<dbReference type="GO" id="GO:0006270">
    <property type="term" value="P:DNA replication initiation"/>
    <property type="evidence" value="ECO:0007669"/>
    <property type="project" value="TreeGrafter"/>
</dbReference>
<dbReference type="GO" id="GO:0005658">
    <property type="term" value="C:alpha DNA polymerase:primase complex"/>
    <property type="evidence" value="ECO:0007669"/>
    <property type="project" value="TreeGrafter"/>
</dbReference>
<keyword evidence="5" id="KW-0539">Nucleus</keyword>
<dbReference type="PANTHER" id="PTHR23061:SF12">
    <property type="entry name" value="DNA POLYMERASE ALPHA SUBUNIT B"/>
    <property type="match status" value="1"/>
</dbReference>
<feature type="compositionally biased region" description="Polar residues" evidence="6">
    <location>
        <begin position="127"/>
        <end position="148"/>
    </location>
</feature>
<dbReference type="FunFam" id="1.10.8.530:FF:000002">
    <property type="entry name" value="DNA polymerase alpha subunit B"/>
    <property type="match status" value="1"/>
</dbReference>
<sequence>MEQEIKAEFESSGFTLDQEEDILKKCLTFCINYKLSASDLVSSWEVYYLNRQLNGSVVQNGHMDGFLLHLQNEQKESLIKEKAHPHIYSSNDVDMILSEEHEENKEGTIGTPVDRKERLYTEIIDSTPGTNGIVPSSGKPSRLSTSHVTPFRQRTNKFVVQFTLNEFAKKENNSREQEIVGHEDDIIRRVQPSERCSLEVQRSWPESGCRFMYDRIEDKFNSLENRIRRLTTAFVASGLYEESVDPTMASQVIYMYNRLMKSIMLLGQVVGIEGHNPSGHCLVALKVFDSFPFSVSPDMEFPPAKKQAMDHEFQPNSPSSTPKKLSLVQKIAPTSFGLSGSQNNLVFVITAGPFTTTDNLLFKPLVELLAYATRKQPQLLMLLGPFVDSEHPEIRKATIDRSFDDIFHSDILRRVQNYAKYMGSAARVVLVPSLRDAFHDFVFPQPAFDFHSDLKNQITCLTNPRFFDANKVLALGEKTRTGEQTRCIAVNPGRLAKGIGGGTFVEINYHEEPDRTHALIFRMQFLNRKSNLSVSL</sequence>
<dbReference type="Proteomes" id="UP000631114">
    <property type="component" value="Unassembled WGS sequence"/>
</dbReference>
<dbReference type="Pfam" id="PF04042">
    <property type="entry name" value="DNA_pol_E_B"/>
    <property type="match status" value="1"/>
</dbReference>
<accession>A0A835I4N9</accession>
<dbReference type="EMBL" id="JADFTS010000004">
    <property type="protein sequence ID" value="KAF9609088.1"/>
    <property type="molecule type" value="Genomic_DNA"/>
</dbReference>
<organism evidence="9 10">
    <name type="scientific">Coptis chinensis</name>
    <dbReference type="NCBI Taxonomy" id="261450"/>
    <lineage>
        <taxon>Eukaryota</taxon>
        <taxon>Viridiplantae</taxon>
        <taxon>Streptophyta</taxon>
        <taxon>Embryophyta</taxon>
        <taxon>Tracheophyta</taxon>
        <taxon>Spermatophyta</taxon>
        <taxon>Magnoliopsida</taxon>
        <taxon>Ranunculales</taxon>
        <taxon>Ranunculaceae</taxon>
        <taxon>Coptidoideae</taxon>
        <taxon>Coptis</taxon>
    </lineage>
</organism>
<feature type="region of interest" description="Disordered" evidence="6">
    <location>
        <begin position="126"/>
        <end position="148"/>
    </location>
</feature>
<evidence type="ECO:0000259" key="7">
    <source>
        <dbReference type="Pfam" id="PF04042"/>
    </source>
</evidence>
<feature type="domain" description="DNA polymerase alpha/delta/epsilon subunit B" evidence="7">
    <location>
        <begin position="347"/>
        <end position="472"/>
    </location>
</feature>
<comment type="similarity">
    <text evidence="2">Belongs to the DNA polymerase alpha subunit B family.</text>
</comment>
<evidence type="ECO:0000259" key="8">
    <source>
        <dbReference type="Pfam" id="PF08418"/>
    </source>
</evidence>
<reference evidence="9 10" key="1">
    <citation type="submission" date="2020-10" db="EMBL/GenBank/DDBJ databases">
        <title>The Coptis chinensis genome and diversification of protoberbering-type alkaloids.</title>
        <authorList>
            <person name="Wang B."/>
            <person name="Shu S."/>
            <person name="Song C."/>
            <person name="Liu Y."/>
        </authorList>
    </citation>
    <scope>NUCLEOTIDE SEQUENCE [LARGE SCALE GENOMIC DNA]</scope>
    <source>
        <strain evidence="9">HL-2020</strain>
        <tissue evidence="9">Leaf</tissue>
    </source>
</reference>
<evidence type="ECO:0000256" key="6">
    <source>
        <dbReference type="SAM" id="MobiDB-lite"/>
    </source>
</evidence>
<evidence type="ECO:0000256" key="4">
    <source>
        <dbReference type="ARBA" id="ARBA00022705"/>
    </source>
</evidence>
<dbReference type="Gene3D" id="1.10.8.530">
    <property type="entry name" value="DNA polymerase alpha-primase, subunit B, N-terminal domain"/>
    <property type="match status" value="1"/>
</dbReference>
<dbReference type="InterPro" id="IPR043034">
    <property type="entry name" value="DNA_pol_alpha_B_N_sf"/>
</dbReference>
<dbReference type="InterPro" id="IPR007185">
    <property type="entry name" value="DNA_pol_a/d/e_bsu"/>
</dbReference>
<evidence type="ECO:0000256" key="1">
    <source>
        <dbReference type="ARBA" id="ARBA00004123"/>
    </source>
</evidence>
<dbReference type="OrthoDB" id="336885at2759"/>
<protein>
    <recommendedName>
        <fullName evidence="3">DNA polymerase alpha subunit B</fullName>
    </recommendedName>
</protein>